<gene>
    <name evidence="3" type="ORF">P154DRAFT_581928</name>
</gene>
<dbReference type="GO" id="GO:0042144">
    <property type="term" value="P:vacuole fusion, non-autophagic"/>
    <property type="evidence" value="ECO:0007669"/>
    <property type="project" value="TreeGrafter"/>
</dbReference>
<accession>A0A6A5VZ57</accession>
<proteinExistence type="inferred from homology"/>
<sequence length="70" mass="7717">MPSYNITLNKDAPKEELEKAKKQVSDEGGKVTHEFKLINGFTAEFPADAVHTLSSNSHLTVEDDGEVKTQ</sequence>
<evidence type="ECO:0000313" key="3">
    <source>
        <dbReference type="EMBL" id="KAF1994294.1"/>
    </source>
</evidence>
<comment type="similarity">
    <text evidence="1">Belongs to the protease inhibitor I9 family.</text>
</comment>
<protein>
    <recommendedName>
        <fullName evidence="5">Inhibitor I9 domain-containing protein</fullName>
    </recommendedName>
</protein>
<dbReference type="OrthoDB" id="5518345at2759"/>
<dbReference type="SUPFAM" id="SSF54897">
    <property type="entry name" value="Protease propeptides/inhibitors"/>
    <property type="match status" value="1"/>
</dbReference>
<name>A0A6A5VZ57_9PLEO</name>
<evidence type="ECO:0000256" key="2">
    <source>
        <dbReference type="SAM" id="MobiDB-lite"/>
    </source>
</evidence>
<dbReference type="InterPro" id="IPR037045">
    <property type="entry name" value="S8pro/Inhibitor_I9_sf"/>
</dbReference>
<dbReference type="EMBL" id="ML977664">
    <property type="protein sequence ID" value="KAF1994294.1"/>
    <property type="molecule type" value="Genomic_DNA"/>
</dbReference>
<evidence type="ECO:0008006" key="5">
    <source>
        <dbReference type="Google" id="ProtNLM"/>
    </source>
</evidence>
<dbReference type="GO" id="GO:0004866">
    <property type="term" value="F:endopeptidase inhibitor activity"/>
    <property type="evidence" value="ECO:0007669"/>
    <property type="project" value="TreeGrafter"/>
</dbReference>
<reference evidence="3" key="1">
    <citation type="journal article" date="2020" name="Stud. Mycol.">
        <title>101 Dothideomycetes genomes: a test case for predicting lifestyles and emergence of pathogens.</title>
        <authorList>
            <person name="Haridas S."/>
            <person name="Albert R."/>
            <person name="Binder M."/>
            <person name="Bloem J."/>
            <person name="Labutti K."/>
            <person name="Salamov A."/>
            <person name="Andreopoulos B."/>
            <person name="Baker S."/>
            <person name="Barry K."/>
            <person name="Bills G."/>
            <person name="Bluhm B."/>
            <person name="Cannon C."/>
            <person name="Castanera R."/>
            <person name="Culley D."/>
            <person name="Daum C."/>
            <person name="Ezra D."/>
            <person name="Gonzalez J."/>
            <person name="Henrissat B."/>
            <person name="Kuo A."/>
            <person name="Liang C."/>
            <person name="Lipzen A."/>
            <person name="Lutzoni F."/>
            <person name="Magnuson J."/>
            <person name="Mondo S."/>
            <person name="Nolan M."/>
            <person name="Ohm R."/>
            <person name="Pangilinan J."/>
            <person name="Park H.-J."/>
            <person name="Ramirez L."/>
            <person name="Alfaro M."/>
            <person name="Sun H."/>
            <person name="Tritt A."/>
            <person name="Yoshinaga Y."/>
            <person name="Zwiers L.-H."/>
            <person name="Turgeon B."/>
            <person name="Goodwin S."/>
            <person name="Spatafora J."/>
            <person name="Crous P."/>
            <person name="Grigoriev I."/>
        </authorList>
    </citation>
    <scope>NUCLEOTIDE SEQUENCE</scope>
    <source>
        <strain evidence="3">CBS 123094</strain>
    </source>
</reference>
<dbReference type="InterPro" id="IPR052471">
    <property type="entry name" value="PBI_I9"/>
</dbReference>
<evidence type="ECO:0000313" key="4">
    <source>
        <dbReference type="Proteomes" id="UP000799779"/>
    </source>
</evidence>
<dbReference type="AlphaFoldDB" id="A0A6A5VZ57"/>
<dbReference type="Gene3D" id="3.30.70.80">
    <property type="entry name" value="Peptidase S8 propeptide/proteinase inhibitor I9"/>
    <property type="match status" value="1"/>
</dbReference>
<feature type="compositionally biased region" description="Basic and acidic residues" evidence="2">
    <location>
        <begin position="11"/>
        <end position="28"/>
    </location>
</feature>
<dbReference type="PANTHER" id="PTHR28288:SF2">
    <property type="entry name" value="PROTEASE B INHIBITOR 2"/>
    <property type="match status" value="1"/>
</dbReference>
<evidence type="ECO:0000256" key="1">
    <source>
        <dbReference type="ARBA" id="ARBA00038069"/>
    </source>
</evidence>
<dbReference type="FunFam" id="3.30.70.80:FF:000005">
    <property type="entry name" value="Proteinase inhibitor I2B"/>
    <property type="match status" value="1"/>
</dbReference>
<dbReference type="PANTHER" id="PTHR28288">
    <property type="entry name" value="PROTEASE B INHIBITOR 2"/>
    <property type="match status" value="1"/>
</dbReference>
<keyword evidence="4" id="KW-1185">Reference proteome</keyword>
<organism evidence="3 4">
    <name type="scientific">Amniculicola lignicola CBS 123094</name>
    <dbReference type="NCBI Taxonomy" id="1392246"/>
    <lineage>
        <taxon>Eukaryota</taxon>
        <taxon>Fungi</taxon>
        <taxon>Dikarya</taxon>
        <taxon>Ascomycota</taxon>
        <taxon>Pezizomycotina</taxon>
        <taxon>Dothideomycetes</taxon>
        <taxon>Pleosporomycetidae</taxon>
        <taxon>Pleosporales</taxon>
        <taxon>Amniculicolaceae</taxon>
        <taxon>Amniculicola</taxon>
    </lineage>
</organism>
<feature type="region of interest" description="Disordered" evidence="2">
    <location>
        <begin position="1"/>
        <end position="28"/>
    </location>
</feature>
<dbReference type="Proteomes" id="UP000799779">
    <property type="component" value="Unassembled WGS sequence"/>
</dbReference>